<dbReference type="AlphaFoldDB" id="A0A7X2NIL6"/>
<dbReference type="Gene3D" id="1.20.1740.10">
    <property type="entry name" value="Amino acid/polyamine transporter I"/>
    <property type="match status" value="1"/>
</dbReference>
<organism evidence="7 8">
    <name type="scientific">Clostridium porci</name>
    <dbReference type="NCBI Taxonomy" id="2605778"/>
    <lineage>
        <taxon>Bacteria</taxon>
        <taxon>Bacillati</taxon>
        <taxon>Bacillota</taxon>
        <taxon>Clostridia</taxon>
        <taxon>Eubacteriales</taxon>
        <taxon>Clostridiaceae</taxon>
        <taxon>Clostridium</taxon>
    </lineage>
</organism>
<feature type="transmembrane region" description="Helical" evidence="6">
    <location>
        <begin position="290"/>
        <end position="312"/>
    </location>
</feature>
<name>A0A7X2NIL6_9CLOT</name>
<keyword evidence="4 6" id="KW-1133">Transmembrane helix</keyword>
<keyword evidence="2" id="KW-1003">Cell membrane</keyword>
<feature type="transmembrane region" description="Helical" evidence="6">
    <location>
        <begin position="339"/>
        <end position="359"/>
    </location>
</feature>
<accession>A0A7X2NIL6</accession>
<evidence type="ECO:0000256" key="3">
    <source>
        <dbReference type="ARBA" id="ARBA00022692"/>
    </source>
</evidence>
<feature type="transmembrane region" description="Helical" evidence="6">
    <location>
        <begin position="157"/>
        <end position="179"/>
    </location>
</feature>
<evidence type="ECO:0000313" key="7">
    <source>
        <dbReference type="EMBL" id="MSS35534.1"/>
    </source>
</evidence>
<dbReference type="PANTHER" id="PTHR42770:SF7">
    <property type="entry name" value="MEMBRANE PROTEIN"/>
    <property type="match status" value="1"/>
</dbReference>
<evidence type="ECO:0000256" key="2">
    <source>
        <dbReference type="ARBA" id="ARBA00022475"/>
    </source>
</evidence>
<dbReference type="GO" id="GO:0022857">
    <property type="term" value="F:transmembrane transporter activity"/>
    <property type="evidence" value="ECO:0007669"/>
    <property type="project" value="InterPro"/>
</dbReference>
<proteinExistence type="predicted"/>
<dbReference type="Proteomes" id="UP000429958">
    <property type="component" value="Unassembled WGS sequence"/>
</dbReference>
<dbReference type="GO" id="GO:0005886">
    <property type="term" value="C:plasma membrane"/>
    <property type="evidence" value="ECO:0007669"/>
    <property type="project" value="UniProtKB-SubCell"/>
</dbReference>
<evidence type="ECO:0000256" key="5">
    <source>
        <dbReference type="ARBA" id="ARBA00023136"/>
    </source>
</evidence>
<evidence type="ECO:0000256" key="6">
    <source>
        <dbReference type="SAM" id="Phobius"/>
    </source>
</evidence>
<reference evidence="7 8" key="1">
    <citation type="submission" date="2019-08" db="EMBL/GenBank/DDBJ databases">
        <title>In-depth cultivation of the pig gut microbiome towards novel bacterial diversity and tailored functional studies.</title>
        <authorList>
            <person name="Wylensek D."/>
            <person name="Hitch T.C.A."/>
            <person name="Clavel T."/>
        </authorList>
    </citation>
    <scope>NUCLEOTIDE SEQUENCE [LARGE SCALE GENOMIC DNA]</scope>
    <source>
        <strain evidence="7 8">WCA-389-WT-23D1</strain>
    </source>
</reference>
<protein>
    <submittedName>
        <fullName evidence="7">APC family permease</fullName>
    </submittedName>
</protein>
<dbReference type="PIRSF" id="PIRSF006060">
    <property type="entry name" value="AA_transporter"/>
    <property type="match status" value="1"/>
</dbReference>
<feature type="transmembrane region" description="Helical" evidence="6">
    <location>
        <begin position="199"/>
        <end position="216"/>
    </location>
</feature>
<feature type="transmembrane region" description="Helical" evidence="6">
    <location>
        <begin position="96"/>
        <end position="117"/>
    </location>
</feature>
<feature type="transmembrane region" description="Helical" evidence="6">
    <location>
        <begin position="433"/>
        <end position="452"/>
    </location>
</feature>
<sequence>MASDDKKQKGLQKSLALIFVYTVATGSIFTYVSYWDSVFFNYCGAGTFLAFALMTLAILPIALVYSEISPLFHTAGGELIYNTVGFNKHIGFLASWLIMAAWISVPPAVVMAVATFISHTFGLGLTFGTTMLIGVLILVLVFIMSMQDIQFLVKAQATCLFANIVTTVITGMLLLFSGHWSISNMANLFQTSLEPSGGFPGWVIGMALLITPFFGFETVPQMVEEGDFPTSNTKKAICGSVLTCGAIYTFFFFCVAGLDSFSNLLSEDAQNGFMTITAMKNILGWSVWPLIYGCISILMGMTASILGFWMSTVRMMYSMGKKNFLPEIFTRVNKHQQPILPNIFLLGISLAFILLQNATTFMNDFFNLMSFGCACAYALTMVSAVRIRHKHPEWYANNRNVVKGGDFTRILAMAIMIVIAFFCTLGQGRGSWISFGVYMGVGAAIWLWMAAVRWKKSKVMIETPDGEKEF</sequence>
<feature type="transmembrane region" description="Helical" evidence="6">
    <location>
        <begin position="123"/>
        <end position="145"/>
    </location>
</feature>
<dbReference type="EMBL" id="VUMD01000002">
    <property type="protein sequence ID" value="MSS35534.1"/>
    <property type="molecule type" value="Genomic_DNA"/>
</dbReference>
<dbReference type="RefSeq" id="WP_154470942.1">
    <property type="nucleotide sequence ID" value="NZ_DBEWUL010000120.1"/>
</dbReference>
<dbReference type="Pfam" id="PF13520">
    <property type="entry name" value="AA_permease_2"/>
    <property type="match status" value="1"/>
</dbReference>
<comment type="caution">
    <text evidence="7">The sequence shown here is derived from an EMBL/GenBank/DDBJ whole genome shotgun (WGS) entry which is preliminary data.</text>
</comment>
<feature type="transmembrane region" description="Helical" evidence="6">
    <location>
        <begin position="15"/>
        <end position="33"/>
    </location>
</feature>
<keyword evidence="8" id="KW-1185">Reference proteome</keyword>
<feature type="transmembrane region" description="Helical" evidence="6">
    <location>
        <begin position="365"/>
        <end position="387"/>
    </location>
</feature>
<evidence type="ECO:0000256" key="1">
    <source>
        <dbReference type="ARBA" id="ARBA00004651"/>
    </source>
</evidence>
<dbReference type="InterPro" id="IPR050367">
    <property type="entry name" value="APC_superfamily"/>
</dbReference>
<comment type="subcellular location">
    <subcellularLocation>
        <location evidence="1">Cell membrane</location>
        <topology evidence="1">Multi-pass membrane protein</topology>
    </subcellularLocation>
</comment>
<feature type="transmembrane region" description="Helical" evidence="6">
    <location>
        <begin position="407"/>
        <end position="427"/>
    </location>
</feature>
<keyword evidence="5 6" id="KW-0472">Membrane</keyword>
<keyword evidence="3 6" id="KW-0812">Transmembrane</keyword>
<evidence type="ECO:0000313" key="8">
    <source>
        <dbReference type="Proteomes" id="UP000429958"/>
    </source>
</evidence>
<evidence type="ECO:0000256" key="4">
    <source>
        <dbReference type="ARBA" id="ARBA00022989"/>
    </source>
</evidence>
<dbReference type="PANTHER" id="PTHR42770">
    <property type="entry name" value="AMINO ACID TRANSPORTER-RELATED"/>
    <property type="match status" value="1"/>
</dbReference>
<feature type="transmembrane region" description="Helical" evidence="6">
    <location>
        <begin position="39"/>
        <end position="65"/>
    </location>
</feature>
<feature type="transmembrane region" description="Helical" evidence="6">
    <location>
        <begin position="237"/>
        <end position="258"/>
    </location>
</feature>
<dbReference type="InterPro" id="IPR002293">
    <property type="entry name" value="AA/rel_permease1"/>
</dbReference>
<gene>
    <name evidence="7" type="ORF">FYJ39_02800</name>
</gene>